<feature type="domain" description="Amidase" evidence="1">
    <location>
        <begin position="351"/>
        <end position="468"/>
    </location>
</feature>
<gene>
    <name evidence="2" type="ORF">GCM10022419_100590</name>
</gene>
<dbReference type="PANTHER" id="PTHR11895">
    <property type="entry name" value="TRANSAMIDASE"/>
    <property type="match status" value="1"/>
</dbReference>
<reference evidence="3" key="1">
    <citation type="journal article" date="2019" name="Int. J. Syst. Evol. Microbiol.">
        <title>The Global Catalogue of Microorganisms (GCM) 10K type strain sequencing project: providing services to taxonomists for standard genome sequencing and annotation.</title>
        <authorList>
            <consortium name="The Broad Institute Genomics Platform"/>
            <consortium name="The Broad Institute Genome Sequencing Center for Infectious Disease"/>
            <person name="Wu L."/>
            <person name="Ma J."/>
        </authorList>
    </citation>
    <scope>NUCLEOTIDE SEQUENCE [LARGE SCALE GENOMIC DNA]</scope>
    <source>
        <strain evidence="3">JCM 17326</strain>
    </source>
</reference>
<evidence type="ECO:0000313" key="3">
    <source>
        <dbReference type="Proteomes" id="UP001500630"/>
    </source>
</evidence>
<dbReference type="SUPFAM" id="SSF75304">
    <property type="entry name" value="Amidase signature (AS) enzymes"/>
    <property type="match status" value="1"/>
</dbReference>
<comment type="caution">
    <text evidence="2">The sequence shown here is derived from an EMBL/GenBank/DDBJ whole genome shotgun (WGS) entry which is preliminary data.</text>
</comment>
<organism evidence="2 3">
    <name type="scientific">Nonomuraea rosea</name>
    <dbReference type="NCBI Taxonomy" id="638574"/>
    <lineage>
        <taxon>Bacteria</taxon>
        <taxon>Bacillati</taxon>
        <taxon>Actinomycetota</taxon>
        <taxon>Actinomycetes</taxon>
        <taxon>Streptosporangiales</taxon>
        <taxon>Streptosporangiaceae</taxon>
        <taxon>Nonomuraea</taxon>
    </lineage>
</organism>
<dbReference type="Proteomes" id="UP001500630">
    <property type="component" value="Unassembled WGS sequence"/>
</dbReference>
<dbReference type="InterPro" id="IPR036928">
    <property type="entry name" value="AS_sf"/>
</dbReference>
<feature type="domain" description="Amidase" evidence="1">
    <location>
        <begin position="43"/>
        <end position="255"/>
    </location>
</feature>
<evidence type="ECO:0000259" key="1">
    <source>
        <dbReference type="Pfam" id="PF01425"/>
    </source>
</evidence>
<sequence length="479" mass="49653">MDLFRTSRRPGKDFMPVSPGPFTGRTVIGLAQDLRAGRTSSAELVEQALHAIAELDPPLNAFVTVDADGARAAARRADDELAGGTDRGPLHGVPVGVKDLIDVAGLPATRGSRHFADHIPDADAACVALLRRAGAVIVGKTTTHEFAYGPTGDRSATGPSRNPWDPARISGGSSGGSAAAVAAGMVPLALGTDTGGSVRIPAALCGIAGFKPAYGAIPEEGVFPLSRSLDHVGVLAADERDCLIAYRCLTSADMPADVAPEEAARVRVAWLDPAGLLPGLPAALNTGLTNGPGAGLFAGDARVASVARAVSGAQDEVRLPPGIDEAFRQAYTVIQSCEAAAVHASRLARAPELFDPEVAERLRAAADVPGWKYVQAMEARPRLAAAVAALFEHHDVIALPTVPITAPLLQQREIELNGETAAVRALLLALTSPWNLTGRPALTVHAGTVDGLPVGLQLICRPGREHLLFEAAARRARQP</sequence>
<name>A0ABP6Z8I9_9ACTN</name>
<dbReference type="PROSITE" id="PS00571">
    <property type="entry name" value="AMIDASES"/>
    <property type="match status" value="1"/>
</dbReference>
<accession>A0ABP6Z8I9</accession>
<dbReference type="InterPro" id="IPR023631">
    <property type="entry name" value="Amidase_dom"/>
</dbReference>
<dbReference type="EMBL" id="BAABDQ010000035">
    <property type="protein sequence ID" value="GAA3600398.1"/>
    <property type="molecule type" value="Genomic_DNA"/>
</dbReference>
<dbReference type="InterPro" id="IPR000120">
    <property type="entry name" value="Amidase"/>
</dbReference>
<dbReference type="InterPro" id="IPR020556">
    <property type="entry name" value="Amidase_CS"/>
</dbReference>
<dbReference type="Gene3D" id="3.90.1300.10">
    <property type="entry name" value="Amidase signature (AS) domain"/>
    <property type="match status" value="1"/>
</dbReference>
<proteinExistence type="predicted"/>
<dbReference type="Pfam" id="PF01425">
    <property type="entry name" value="Amidase"/>
    <property type="match status" value="2"/>
</dbReference>
<protein>
    <submittedName>
        <fullName evidence="2">Amidase</fullName>
    </submittedName>
</protein>
<dbReference type="PANTHER" id="PTHR11895:SF176">
    <property type="entry name" value="AMIDASE AMID-RELATED"/>
    <property type="match status" value="1"/>
</dbReference>
<keyword evidence="3" id="KW-1185">Reference proteome</keyword>
<evidence type="ECO:0000313" key="2">
    <source>
        <dbReference type="EMBL" id="GAA3600398.1"/>
    </source>
</evidence>